<evidence type="ECO:0000256" key="4">
    <source>
        <dbReference type="ARBA" id="ARBA00022989"/>
    </source>
</evidence>
<comment type="subcellular location">
    <subcellularLocation>
        <location evidence="1">Endomembrane system</location>
        <topology evidence="1">Multi-pass membrane protein</topology>
    </subcellularLocation>
</comment>
<dbReference type="GO" id="GO:0016020">
    <property type="term" value="C:membrane"/>
    <property type="evidence" value="ECO:0007669"/>
    <property type="project" value="UniProtKB-SubCell"/>
</dbReference>
<accession>A0A1E3KN21</accession>
<dbReference type="InterPro" id="IPR000620">
    <property type="entry name" value="EamA_dom"/>
</dbReference>
<reference evidence="7 8" key="1">
    <citation type="submission" date="2016-08" db="EMBL/GenBank/DDBJ databases">
        <title>Genome sequencing of Lactobacillus plantarum JSA22, isolated from fermented soybean paste.</title>
        <authorList>
            <person name="Choi H.S."/>
        </authorList>
    </citation>
    <scope>NUCLEOTIDE SEQUENCE [LARGE SCALE GENOMIC DNA]</scope>
    <source>
        <strain evidence="7 8">JSA22</strain>
    </source>
</reference>
<sequence length="297" mass="32131">MINVKKIAPLFVGLGAISFGIPASLFKIARRQGVVNGPLLFWSFLSAVVILGVIQILRRARLRNQQTNWKQIGLVIAAGTASGFTNTFYIQALKLIPVAVAAVMLMQAVWISTLLGAVIHHRRPSRLQVVSIVLVLIGTILAAGLFPITQALSPWGLMLSFLAACSYACTMQFTASLGNNLDPLSKTWLLCLGAFILIAIVWSPQLVTAPTTPATVGWGVLIALFSMVFPLVMYSLFMPYLELGIGPILSSLELPASIVVAFVLLDETIDWVQMVGVAIIITAVILPNVLNMRRVRP</sequence>
<keyword evidence="5" id="KW-0472">Membrane</keyword>
<keyword evidence="3" id="KW-0812">Transmembrane</keyword>
<comment type="caution">
    <text evidence="7">The sequence shown here is derived from an EMBL/GenBank/DDBJ whole genome shotgun (WGS) entry which is preliminary data.</text>
</comment>
<dbReference type="PANTHER" id="PTHR32322">
    <property type="entry name" value="INNER MEMBRANE TRANSPORTER"/>
    <property type="match status" value="1"/>
</dbReference>
<dbReference type="EMBL" id="MCOL01000001">
    <property type="protein sequence ID" value="ODO60159.1"/>
    <property type="molecule type" value="Genomic_DNA"/>
</dbReference>
<dbReference type="InterPro" id="IPR037185">
    <property type="entry name" value="EmrE-like"/>
</dbReference>
<evidence type="ECO:0000256" key="3">
    <source>
        <dbReference type="ARBA" id="ARBA00022692"/>
    </source>
</evidence>
<evidence type="ECO:0000256" key="1">
    <source>
        <dbReference type="ARBA" id="ARBA00004127"/>
    </source>
</evidence>
<dbReference type="PANTHER" id="PTHR32322:SF2">
    <property type="entry name" value="EAMA DOMAIN-CONTAINING PROTEIN"/>
    <property type="match status" value="1"/>
</dbReference>
<dbReference type="SUPFAM" id="SSF103481">
    <property type="entry name" value="Multidrug resistance efflux transporter EmrE"/>
    <property type="match status" value="2"/>
</dbReference>
<evidence type="ECO:0000259" key="6">
    <source>
        <dbReference type="Pfam" id="PF00892"/>
    </source>
</evidence>
<evidence type="ECO:0000256" key="2">
    <source>
        <dbReference type="ARBA" id="ARBA00007362"/>
    </source>
</evidence>
<organism evidence="7 8">
    <name type="scientific">Lactiplantibacillus plantarum</name>
    <name type="common">Lactobacillus plantarum</name>
    <dbReference type="NCBI Taxonomy" id="1590"/>
    <lineage>
        <taxon>Bacteria</taxon>
        <taxon>Bacillati</taxon>
        <taxon>Bacillota</taxon>
        <taxon>Bacilli</taxon>
        <taxon>Lactobacillales</taxon>
        <taxon>Lactobacillaceae</taxon>
        <taxon>Lactiplantibacillus</taxon>
    </lineage>
</organism>
<dbReference type="Proteomes" id="UP000094892">
    <property type="component" value="Unassembled WGS sequence"/>
</dbReference>
<gene>
    <name evidence="7" type="ORF">LPJSA22_00092</name>
</gene>
<comment type="similarity">
    <text evidence="2">Belongs to the EamA transporter family.</text>
</comment>
<feature type="domain" description="EamA" evidence="6">
    <location>
        <begin position="155"/>
        <end position="286"/>
    </location>
</feature>
<dbReference type="Pfam" id="PF00892">
    <property type="entry name" value="EamA"/>
    <property type="match status" value="2"/>
</dbReference>
<feature type="domain" description="EamA" evidence="6">
    <location>
        <begin position="10"/>
        <end position="142"/>
    </location>
</feature>
<dbReference type="AlphaFoldDB" id="A0A1E3KN21"/>
<dbReference type="PATRIC" id="fig|1590.306.peg.93"/>
<dbReference type="Gene3D" id="1.10.3730.20">
    <property type="match status" value="1"/>
</dbReference>
<protein>
    <recommendedName>
        <fullName evidence="6">EamA domain-containing protein</fullName>
    </recommendedName>
</protein>
<evidence type="ECO:0000313" key="7">
    <source>
        <dbReference type="EMBL" id="ODO60159.1"/>
    </source>
</evidence>
<proteinExistence type="inferred from homology"/>
<evidence type="ECO:0000256" key="5">
    <source>
        <dbReference type="ARBA" id="ARBA00023136"/>
    </source>
</evidence>
<dbReference type="InterPro" id="IPR050638">
    <property type="entry name" value="AA-Vitamin_Transporters"/>
</dbReference>
<keyword evidence="4" id="KW-1133">Transmembrane helix</keyword>
<evidence type="ECO:0000313" key="8">
    <source>
        <dbReference type="Proteomes" id="UP000094892"/>
    </source>
</evidence>
<name>A0A1E3KN21_LACPN</name>